<dbReference type="AlphaFoldDB" id="A0A840YSH5"/>
<name>A0A840YSH5_9SPHN</name>
<keyword evidence="2" id="KW-1185">Reference proteome</keyword>
<accession>A0A840YSH5</accession>
<sequence>MIVKGLAETLETKGRGVLLPAPERDLVEADWRGCLGHEG</sequence>
<gene>
    <name evidence="1" type="ORF">FHT02_003884</name>
</gene>
<evidence type="ECO:0000313" key="2">
    <source>
        <dbReference type="Proteomes" id="UP000527143"/>
    </source>
</evidence>
<reference evidence="1 2" key="1">
    <citation type="submission" date="2020-08" db="EMBL/GenBank/DDBJ databases">
        <title>Genomic Encyclopedia of Type Strains, Phase IV (KMG-IV): sequencing the most valuable type-strain genomes for metagenomic binning, comparative biology and taxonomic classification.</title>
        <authorList>
            <person name="Goeker M."/>
        </authorList>
    </citation>
    <scope>NUCLEOTIDE SEQUENCE [LARGE SCALE GENOMIC DNA]</scope>
    <source>
        <strain evidence="1 2">DSM 26736</strain>
    </source>
</reference>
<dbReference type="Proteomes" id="UP000527143">
    <property type="component" value="Unassembled WGS sequence"/>
</dbReference>
<evidence type="ECO:0000313" key="1">
    <source>
        <dbReference type="EMBL" id="MBB5712624.1"/>
    </source>
</evidence>
<comment type="caution">
    <text evidence="1">The sequence shown here is derived from an EMBL/GenBank/DDBJ whole genome shotgun (WGS) entry which is preliminary data.</text>
</comment>
<protein>
    <submittedName>
        <fullName evidence="1">Uncharacterized protein</fullName>
    </submittedName>
</protein>
<dbReference type="EMBL" id="JACIJF010000021">
    <property type="protein sequence ID" value="MBB5712624.1"/>
    <property type="molecule type" value="Genomic_DNA"/>
</dbReference>
<organism evidence="1 2">
    <name type="scientific">Sphingomonas xinjiangensis</name>
    <dbReference type="NCBI Taxonomy" id="643568"/>
    <lineage>
        <taxon>Bacteria</taxon>
        <taxon>Pseudomonadati</taxon>
        <taxon>Pseudomonadota</taxon>
        <taxon>Alphaproteobacteria</taxon>
        <taxon>Sphingomonadales</taxon>
        <taxon>Sphingomonadaceae</taxon>
        <taxon>Sphingomonas</taxon>
    </lineage>
</organism>
<proteinExistence type="predicted"/>